<comment type="catalytic activity">
    <reaction evidence="1">
        <text>ATP + protein L-histidine = ADP + protein N-phospho-L-histidine.</text>
        <dbReference type="EC" id="2.7.13.3"/>
    </reaction>
</comment>
<dbReference type="Proteomes" id="UP000515291">
    <property type="component" value="Chromosome"/>
</dbReference>
<evidence type="ECO:0000313" key="9">
    <source>
        <dbReference type="Proteomes" id="UP000515291"/>
    </source>
</evidence>
<dbReference type="InterPro" id="IPR000719">
    <property type="entry name" value="Prot_kinase_dom"/>
</dbReference>
<dbReference type="CDD" id="cd14014">
    <property type="entry name" value="STKc_PknB_like"/>
    <property type="match status" value="1"/>
</dbReference>
<dbReference type="InterPro" id="IPR036890">
    <property type="entry name" value="HATPase_C_sf"/>
</dbReference>
<dbReference type="SUPFAM" id="SSF47384">
    <property type="entry name" value="Homodimeric domain of signal transducing histidine kinase"/>
    <property type="match status" value="1"/>
</dbReference>
<dbReference type="GO" id="GO:0000155">
    <property type="term" value="F:phosphorelay sensor kinase activity"/>
    <property type="evidence" value="ECO:0007669"/>
    <property type="project" value="InterPro"/>
</dbReference>
<dbReference type="InterPro" id="IPR011009">
    <property type="entry name" value="Kinase-like_dom_sf"/>
</dbReference>
<dbReference type="PANTHER" id="PTHR43642">
    <property type="entry name" value="HYBRID SIGNAL TRANSDUCTION HISTIDINE KINASE G"/>
    <property type="match status" value="1"/>
</dbReference>
<evidence type="ECO:0000259" key="5">
    <source>
        <dbReference type="PROSITE" id="PS50011"/>
    </source>
</evidence>
<feature type="domain" description="PAS" evidence="7">
    <location>
        <begin position="1426"/>
        <end position="1497"/>
    </location>
</feature>
<evidence type="ECO:0000256" key="3">
    <source>
        <dbReference type="ARBA" id="ARBA00022553"/>
    </source>
</evidence>
<reference evidence="9" key="1">
    <citation type="journal article" date="2020" name="Mol. Plant Microbe">
        <title>Rhizobial microsymbionts of the narrowly endemic Oxytropis species growing in Kamchatka are characterized by significant genetic diversity and possess a set of genes that are associated with T3SS and T6SS secretion systems and can affect the development of symbiosis.</title>
        <authorList>
            <person name="Safronova V."/>
            <person name="Guro P."/>
            <person name="Sazanova A."/>
            <person name="Kuznetsova I."/>
            <person name="Belimov A."/>
            <person name="Yakubov V."/>
            <person name="Chirak E."/>
            <person name="Afonin A."/>
            <person name="Gogolev Y."/>
            <person name="Andronov E."/>
            <person name="Tikhonovich I."/>
        </authorList>
    </citation>
    <scope>NUCLEOTIDE SEQUENCE [LARGE SCALE GENOMIC DNA]</scope>
    <source>
        <strain evidence="9">581</strain>
    </source>
</reference>
<sequence>MIPASEQPTAAVLDRLAREYSFRNELENPWAVRPLALEGEGGQIALLLEDPGGELLGGVLDAPMEMPLFLRLASGIVDALGKVHQHGIIHKDIKPANILVNAATGEARLTGFGVASRLSQERQAPLPPELIAGTLPYMAPEQTGRMNRSIDSRSDLYSLGVTFYQMLTGTLPFIAHDPMEWVHCHIARKPIPPSRRIEEIPSPISEIVMKLLAKTAEERYQTTAGVQHDLQRCRAEGETRGRVDVFALGQRDVPDRLLIPEKLYGREDEVAALLKSFGHVVATGVPELVLVSGYSGVGKSSVVNELHKVLVPPRGLFAAGKFDQYVRDIPYATVAQAFQGLVRQILSKNEAELQIWRDALRDALGSNGLLIVNLIPELELVIGKQPPVTELPPQDTQRRFQTVLRRFISVFARPEHPLALFLDDLQWLDAATLDLLEDLLTQPDVRHLLLIGAYRDNEVNATHTLARKLEVINRAGATIQHIVLAPLKSDDVERLVSDALSCELLRVTSLAQLVHQKTDGNPFFVIQFLSALAEEALLFFDHIDGRWAWDVQHIHAKRYTDNVVDLMVGKLGRLPTETQMVLRQLACVGSGATFALLNTVCEISSDSLHDSLWEAVRTGLVIRLDDSYAFQHDRIQEAAYSLIPVEARGGTHLRIGRLLLANTSPNEREVIIFDIVSQFSRSATLIVLQDEREKVAQLNLIAGKRAKNAAAYSTALILFVGAQVLLGEQAWTRNYRLAFELEFNRAECEFLSSDLESADERLSALAKRAENNVDLAAVTSLQVDLYIMLARSERSIEVGLDYLRQVGIDWSPHPADDDVRQEHERLRNQLAGRAIETLIDLPLMSDADTQATMNVLSKLMPSGINTDKNFNSLVITRMMNLSLEYGNSNASCLSYMATDFGNHLTALRFAQLSLDLVEKRGLDVFKARIYLRFGGNVSPLTQHFRLGHELILRACDEADRTGDTLYSSHSRSYAIKSLIASGAPLDEVERVALGGLEYARKTRSGFVFTIILNKIYFVRKLRGLPLDLRMIDGTEVNEQIYEMYLESDPDLTNPAFAYWTRKLQVCVVQRDFKAALDAVMKGRGILTGGPSIVERVEYQFYAALALAGSIHGVEGIQSAERTANCEAIMVHLQQIRAWAEQCPENFENRAALVAAELARLECRDLDAGRLYEQAIRSARANGFSHNEALACEAAAHFYAAGGFEDIAHMYLERAREGFLRWGADSKVRQLDARYPGLDSSDPRDGVKAAASPDQQLDLAAVVKASQALSGEMLLPRLIERLMTIALQNAGADRGLLILTRGNDYRIEAEACTDGERIILHYGAAAGAAVPESLIRYVMRTRESVILNDATRSNAFSEDPYFGRRNGRSVLCLPLVRQGALVAVLYLENALASHVFTPDRARLLELLGSQAAISLENTRLYGDLQEREAKVRRLVDSNIIGICIFDLDSRIIEANDAFLSIVGYDRDDVAAGRLSFAGLTPPDLASVDERLQAELASTGAWRPSEKCFFRKDGGRVPVLVGGASFGELGQQGVAFVVNLTERKLAEEAARESESRYRETQNELSRANRIATMGELTASIAHEVNQPIAACVTNAETAVRWLAREPPNVQRARQVITRVVADGKRAADIVGRIRALVEKAPARRDALDLNETVLEVIELTRAKLSDHDVVLQTELAQDMPLIEGDRVQLQQVFMNLIMNAIEAMSEMDAGRRELKIGVGMEGEAVKVVVQDSGPGLSEDALLNIFEAFHTTKSTGLGLGLSICRSIVEGHGGRLWASANVPRGVAMQFTMPARVS</sequence>
<gene>
    <name evidence="8" type="ORF">HB776_02510</name>
</gene>
<dbReference type="SUPFAM" id="SSF56112">
    <property type="entry name" value="Protein kinase-like (PK-like)"/>
    <property type="match status" value="1"/>
</dbReference>
<keyword evidence="3" id="KW-0597">Phosphoprotein</keyword>
<dbReference type="PROSITE" id="PS50109">
    <property type="entry name" value="HIS_KIN"/>
    <property type="match status" value="1"/>
</dbReference>
<dbReference type="EMBL" id="CP050292">
    <property type="protein sequence ID" value="QND70234.1"/>
    <property type="molecule type" value="Genomic_DNA"/>
</dbReference>
<evidence type="ECO:0000313" key="8">
    <source>
        <dbReference type="EMBL" id="QND70234.1"/>
    </source>
</evidence>
<dbReference type="Pfam" id="PF01590">
    <property type="entry name" value="GAF"/>
    <property type="match status" value="1"/>
</dbReference>
<dbReference type="PROSITE" id="PS50112">
    <property type="entry name" value="PAS"/>
    <property type="match status" value="1"/>
</dbReference>
<dbReference type="SMART" id="SM00220">
    <property type="entry name" value="S_TKc"/>
    <property type="match status" value="1"/>
</dbReference>
<dbReference type="InterPro" id="IPR013767">
    <property type="entry name" value="PAS_fold"/>
</dbReference>
<dbReference type="Gene3D" id="3.30.565.10">
    <property type="entry name" value="Histidine kinase-like ATPase, C-terminal domain"/>
    <property type="match status" value="1"/>
</dbReference>
<dbReference type="InterPro" id="IPR008271">
    <property type="entry name" value="Ser/Thr_kinase_AS"/>
</dbReference>
<dbReference type="SMART" id="SM00065">
    <property type="entry name" value="GAF"/>
    <property type="match status" value="1"/>
</dbReference>
<dbReference type="CDD" id="cd00082">
    <property type="entry name" value="HisKA"/>
    <property type="match status" value="1"/>
</dbReference>
<organism evidence="8 9">
    <name type="scientific">Tardiphaga robiniae</name>
    <dbReference type="NCBI Taxonomy" id="943830"/>
    <lineage>
        <taxon>Bacteria</taxon>
        <taxon>Pseudomonadati</taxon>
        <taxon>Pseudomonadota</taxon>
        <taxon>Alphaproteobacteria</taxon>
        <taxon>Hyphomicrobiales</taxon>
        <taxon>Nitrobacteraceae</taxon>
        <taxon>Tardiphaga</taxon>
    </lineage>
</organism>
<proteinExistence type="predicted"/>
<feature type="coiled-coil region" evidence="4">
    <location>
        <begin position="1541"/>
        <end position="1568"/>
    </location>
</feature>
<feature type="domain" description="Histidine kinase" evidence="6">
    <location>
        <begin position="1577"/>
        <end position="1792"/>
    </location>
</feature>
<dbReference type="SMART" id="SM00388">
    <property type="entry name" value="HisKA"/>
    <property type="match status" value="1"/>
</dbReference>
<evidence type="ECO:0000256" key="4">
    <source>
        <dbReference type="SAM" id="Coils"/>
    </source>
</evidence>
<dbReference type="InterPro" id="IPR035965">
    <property type="entry name" value="PAS-like_dom_sf"/>
</dbReference>
<dbReference type="Gene3D" id="1.10.510.10">
    <property type="entry name" value="Transferase(Phosphotransferase) domain 1"/>
    <property type="match status" value="1"/>
</dbReference>
<accession>A0A7G6TU02</accession>
<dbReference type="InterPro" id="IPR053159">
    <property type="entry name" value="Hybrid_Histidine_Kinase"/>
</dbReference>
<evidence type="ECO:0000259" key="6">
    <source>
        <dbReference type="PROSITE" id="PS50109"/>
    </source>
</evidence>
<dbReference type="PANTHER" id="PTHR43642:SF1">
    <property type="entry name" value="HYBRID SIGNAL TRANSDUCTION HISTIDINE KINASE G"/>
    <property type="match status" value="1"/>
</dbReference>
<dbReference type="InterPro" id="IPR027417">
    <property type="entry name" value="P-loop_NTPase"/>
</dbReference>
<dbReference type="InterPro" id="IPR041664">
    <property type="entry name" value="AAA_16"/>
</dbReference>
<dbReference type="Pfam" id="PF02518">
    <property type="entry name" value="HATPase_c"/>
    <property type="match status" value="1"/>
</dbReference>
<dbReference type="PROSITE" id="PS50011">
    <property type="entry name" value="PROTEIN_KINASE_DOM"/>
    <property type="match status" value="1"/>
</dbReference>
<dbReference type="Gene3D" id="1.10.287.130">
    <property type="match status" value="1"/>
</dbReference>
<dbReference type="EC" id="2.7.13.3" evidence="2"/>
<dbReference type="SMART" id="SM00387">
    <property type="entry name" value="HATPase_c"/>
    <property type="match status" value="1"/>
</dbReference>
<dbReference type="SUPFAM" id="SSF55785">
    <property type="entry name" value="PYP-like sensor domain (PAS domain)"/>
    <property type="match status" value="1"/>
</dbReference>
<dbReference type="SUPFAM" id="SSF55874">
    <property type="entry name" value="ATPase domain of HSP90 chaperone/DNA topoisomerase II/histidine kinase"/>
    <property type="match status" value="1"/>
</dbReference>
<dbReference type="KEGG" id="trb:HB776_02510"/>
<dbReference type="RefSeq" id="WP_184514793.1">
    <property type="nucleotide sequence ID" value="NZ_CP050292.1"/>
</dbReference>
<evidence type="ECO:0000256" key="2">
    <source>
        <dbReference type="ARBA" id="ARBA00012438"/>
    </source>
</evidence>
<dbReference type="Pfam" id="PF00989">
    <property type="entry name" value="PAS"/>
    <property type="match status" value="1"/>
</dbReference>
<dbReference type="SUPFAM" id="SSF55781">
    <property type="entry name" value="GAF domain-like"/>
    <property type="match status" value="1"/>
</dbReference>
<dbReference type="InterPro" id="IPR004358">
    <property type="entry name" value="Sig_transdc_His_kin-like_C"/>
</dbReference>
<dbReference type="Pfam" id="PF13191">
    <property type="entry name" value="AAA_16"/>
    <property type="match status" value="1"/>
</dbReference>
<dbReference type="InterPro" id="IPR005467">
    <property type="entry name" value="His_kinase_dom"/>
</dbReference>
<evidence type="ECO:0000256" key="1">
    <source>
        <dbReference type="ARBA" id="ARBA00000085"/>
    </source>
</evidence>
<dbReference type="Gene3D" id="3.30.450.20">
    <property type="entry name" value="PAS domain"/>
    <property type="match status" value="1"/>
</dbReference>
<protein>
    <recommendedName>
        <fullName evidence="2">histidine kinase</fullName>
        <ecNumber evidence="2">2.7.13.3</ecNumber>
    </recommendedName>
</protein>
<dbReference type="SUPFAM" id="SSF52540">
    <property type="entry name" value="P-loop containing nucleoside triphosphate hydrolases"/>
    <property type="match status" value="1"/>
</dbReference>
<dbReference type="Gene3D" id="3.30.450.40">
    <property type="match status" value="1"/>
</dbReference>
<dbReference type="GO" id="GO:0006355">
    <property type="term" value="P:regulation of DNA-templated transcription"/>
    <property type="evidence" value="ECO:0007669"/>
    <property type="project" value="InterPro"/>
</dbReference>
<feature type="domain" description="Protein kinase" evidence="5">
    <location>
        <begin position="1"/>
        <end position="231"/>
    </location>
</feature>
<dbReference type="Pfam" id="PF00069">
    <property type="entry name" value="Pkinase"/>
    <property type="match status" value="1"/>
</dbReference>
<dbReference type="InterPro" id="IPR003661">
    <property type="entry name" value="HisK_dim/P_dom"/>
</dbReference>
<dbReference type="GO" id="GO:0005524">
    <property type="term" value="F:ATP binding"/>
    <property type="evidence" value="ECO:0007669"/>
    <property type="project" value="InterPro"/>
</dbReference>
<dbReference type="InterPro" id="IPR003594">
    <property type="entry name" value="HATPase_dom"/>
</dbReference>
<evidence type="ECO:0000259" key="7">
    <source>
        <dbReference type="PROSITE" id="PS50112"/>
    </source>
</evidence>
<dbReference type="NCBIfam" id="TIGR00229">
    <property type="entry name" value="sensory_box"/>
    <property type="match status" value="1"/>
</dbReference>
<name>A0A7G6TU02_9BRAD</name>
<dbReference type="InterPro" id="IPR000014">
    <property type="entry name" value="PAS"/>
</dbReference>
<dbReference type="PROSITE" id="PS00108">
    <property type="entry name" value="PROTEIN_KINASE_ST"/>
    <property type="match status" value="1"/>
</dbReference>
<dbReference type="CDD" id="cd00130">
    <property type="entry name" value="PAS"/>
    <property type="match status" value="1"/>
</dbReference>
<keyword evidence="4" id="KW-0175">Coiled coil</keyword>
<dbReference type="SMART" id="SM00091">
    <property type="entry name" value="PAS"/>
    <property type="match status" value="1"/>
</dbReference>
<dbReference type="InterPro" id="IPR003018">
    <property type="entry name" value="GAF"/>
</dbReference>
<dbReference type="Gene3D" id="3.40.50.300">
    <property type="entry name" value="P-loop containing nucleotide triphosphate hydrolases"/>
    <property type="match status" value="1"/>
</dbReference>
<dbReference type="PRINTS" id="PR00344">
    <property type="entry name" value="BCTRLSENSOR"/>
</dbReference>
<dbReference type="InterPro" id="IPR036097">
    <property type="entry name" value="HisK_dim/P_sf"/>
</dbReference>
<dbReference type="InterPro" id="IPR029016">
    <property type="entry name" value="GAF-like_dom_sf"/>
</dbReference>